<reference evidence="3 4" key="2">
    <citation type="journal article" date="2019" name="PLoS Negl. Trop. Dis.">
        <title>Revisiting the worldwide diversity of Leptospira species in the environment.</title>
        <authorList>
            <person name="Vincent A.T."/>
            <person name="Schiettekatte O."/>
            <person name="Bourhy P."/>
            <person name="Veyrier F.J."/>
            <person name="Picardeau M."/>
        </authorList>
    </citation>
    <scope>NUCLEOTIDE SEQUENCE [LARGE SCALE GENOMIC DNA]</scope>
    <source>
        <strain evidence="1 3">201800280</strain>
        <strain evidence="4">201800281</strain>
    </source>
</reference>
<dbReference type="Proteomes" id="UP000297394">
    <property type="component" value="Unassembled WGS sequence"/>
</dbReference>
<organism evidence="1 3">
    <name type="scientific">Leptospira bourretii</name>
    <dbReference type="NCBI Taxonomy" id="2484962"/>
    <lineage>
        <taxon>Bacteria</taxon>
        <taxon>Pseudomonadati</taxon>
        <taxon>Spirochaetota</taxon>
        <taxon>Spirochaetia</taxon>
        <taxon>Leptospirales</taxon>
        <taxon>Leptospiraceae</taxon>
        <taxon>Leptospira</taxon>
    </lineage>
</organism>
<evidence type="ECO:0000313" key="1">
    <source>
        <dbReference type="EMBL" id="TGK89476.1"/>
    </source>
</evidence>
<dbReference type="Proteomes" id="UP000297918">
    <property type="component" value="Unassembled WGS sequence"/>
</dbReference>
<dbReference type="EMBL" id="RQFL01000011">
    <property type="protein sequence ID" value="TGK93355.1"/>
    <property type="molecule type" value="Genomic_DNA"/>
</dbReference>
<protein>
    <submittedName>
        <fullName evidence="1">Uncharacterized protein</fullName>
    </submittedName>
</protein>
<proteinExistence type="predicted"/>
<accession>A0A4R9IPT7</accession>
<dbReference type="EMBL" id="RQFM01000008">
    <property type="protein sequence ID" value="TGK89476.1"/>
    <property type="molecule type" value="Genomic_DNA"/>
</dbReference>
<comment type="caution">
    <text evidence="1">The sequence shown here is derived from an EMBL/GenBank/DDBJ whole genome shotgun (WGS) entry which is preliminary data.</text>
</comment>
<evidence type="ECO:0000313" key="2">
    <source>
        <dbReference type="EMBL" id="TGK93355.1"/>
    </source>
</evidence>
<evidence type="ECO:0000313" key="4">
    <source>
        <dbReference type="Proteomes" id="UP000297918"/>
    </source>
</evidence>
<name>A0A4R9IPT7_9LEPT</name>
<gene>
    <name evidence="1" type="ORF">EHQ23_03580</name>
    <name evidence="2" type="ORF">EHQ26_04765</name>
</gene>
<dbReference type="AlphaFoldDB" id="A0A4R9IPT7"/>
<sequence length="535" mass="58575">MSIFKFNQEALTIKTSVLIFILSLTSLNNCKLDLNNPSDSNSKSYFETAAMNAYLRTICSPFVRGNVRIGSGNYLVLPQSLLSLKNGNYIITASVSEPILWSGRSDGINHSYTGVIGTDPFIVIFQVNGRTFEIDWLDYLGPAATTTANSFFSSLSEFSNGEIGIFTQVTGTEQPGAISGKLNSDSFMVARYSPSGSRVWFTYLDMSIGTFNIDKIAHIVDSKEQMHLFYTSIGTAANTPNTVGITEFPAPTIASNGVFAGQKEIGWAILNGNGNPQRQRFLRGVSDFEVISAIYTKNDTILLGGSALNQIENFSGHPAINQPRGFSAFLSSNTQDVIKINYLGSSDPTFTVGKLEAMKLGYDGIYGTGVAAGSYGFPIHDYQFYPAGNFRNYSFVKFDLNGNLLWNQFLGSSTTNVIDLVPALSYISYFDEIRVKLLGTEAGTRMTGLDSISYGSGINPYQDVTLRINGRVGRYESIRYETNILVTNPVSGLVGLNVDIQDACNGRMVSLKRFLYFPATNGYLEFSTKPPMEEP</sequence>
<dbReference type="OrthoDB" id="338234at2"/>
<dbReference type="RefSeq" id="WP_135748642.1">
    <property type="nucleotide sequence ID" value="NZ_RQFL01000011.1"/>
</dbReference>
<keyword evidence="4" id="KW-1185">Reference proteome</keyword>
<evidence type="ECO:0000313" key="3">
    <source>
        <dbReference type="Proteomes" id="UP000297394"/>
    </source>
</evidence>
<reference evidence="2" key="1">
    <citation type="submission" date="2018-10" db="EMBL/GenBank/DDBJ databases">
        <authorList>
            <person name="Vincent A.T."/>
            <person name="Schiettekatte O."/>
            <person name="Bourhy P."/>
            <person name="Veyrier F.J."/>
            <person name="Picardeau M."/>
        </authorList>
    </citation>
    <scope>NUCLEOTIDE SEQUENCE</scope>
    <source>
        <strain evidence="2">201800281</strain>
    </source>
</reference>